<dbReference type="Gene3D" id="1.25.40.10">
    <property type="entry name" value="Tetratricopeptide repeat domain"/>
    <property type="match status" value="1"/>
</dbReference>
<reference evidence="2 3" key="1">
    <citation type="journal article" date="2018" name="Evol. Lett.">
        <title>Horizontal gene cluster transfer increased hallucinogenic mushroom diversity.</title>
        <authorList>
            <person name="Reynolds H.T."/>
            <person name="Vijayakumar V."/>
            <person name="Gluck-Thaler E."/>
            <person name="Korotkin H.B."/>
            <person name="Matheny P.B."/>
            <person name="Slot J.C."/>
        </authorList>
    </citation>
    <scope>NUCLEOTIDE SEQUENCE [LARGE SCALE GENOMIC DNA]</scope>
    <source>
        <strain evidence="2 3">SRW20</strain>
    </source>
</reference>
<sequence>MDIEEVAAEELRIVLLEIDQLRSTLAEYDDGDRSKRPHILHNLANALDKLFQITDDETTKSEALDLRRTAIDLALPADPLLVLYKYELACSLSDLFDDTGLVEHLRAAVSLLREVVDFPPTVTDGLPTSYDLLLQYALKAQVLFGVAHQQEDIDASIAAFIRYTAAIPEDHRTRKLPRCYWMTASAMLERQRYFPSSDILDEAFSLLERSSKVPGATSFDVLTASIIWAANASIYNHPSELEAYEQAFEHYAQFIWFGYGLRIRYSRLKSSDARLKLPVSAAECAIRFGQFERAVEWLDEGRSMLWGQMSKLRSSVERLRRTYPDLARRLESAGQALEELADDEDVDSVLPRLQARPGTTQPYSRLDASDISEQKARCIAEWNAILKEVHLTPGFESFLQPKPYSELKEISRHGPVFIINLVDNHCDALILRSPEEPIVHLALSDMTESRALSLKKRLLEALRLSGRGGNRSLAYFGRGRKDASSILRTILTELWRSVVEPILHGAGLNDTKRNVENDVLPRVWWCPTGALIDLPLHAAGEYNSDGSSSVCVSDYVVCSYAPRLSTLLPVDNEEYSFVLHSPRTLAIGQAQAQGAAPLPGTVQELGLVRQICGSNITSLEGEEANIAGVLAELRLTELVHFACHGEQSKLEFDSGLILYDGRLQISELIRQRVPNGRLAFLSACETAKGGLETPDEVMNIASAMLFAGFKGVVGTLWSITDTDGPMVAEAFYTYLFQASRSEVDTRDAAVALHFAVKRLRDRGTPLVQWVPFIHLGV</sequence>
<evidence type="ECO:0000313" key="3">
    <source>
        <dbReference type="Proteomes" id="UP000284706"/>
    </source>
</evidence>
<dbReference type="InterPro" id="IPR024983">
    <property type="entry name" value="CHAT_dom"/>
</dbReference>
<dbReference type="EMBL" id="NHYE01005407">
    <property type="protein sequence ID" value="PPQ73396.1"/>
    <property type="molecule type" value="Genomic_DNA"/>
</dbReference>
<evidence type="ECO:0000259" key="1">
    <source>
        <dbReference type="Pfam" id="PF12770"/>
    </source>
</evidence>
<dbReference type="AlphaFoldDB" id="A0A409W4H5"/>
<protein>
    <recommendedName>
        <fullName evidence="1">CHAT domain-containing protein</fullName>
    </recommendedName>
</protein>
<dbReference type="OrthoDB" id="9991317at2759"/>
<dbReference type="InterPro" id="IPR011990">
    <property type="entry name" value="TPR-like_helical_dom_sf"/>
</dbReference>
<dbReference type="STRING" id="231916.A0A409W4H5"/>
<keyword evidence="3" id="KW-1185">Reference proteome</keyword>
<feature type="domain" description="CHAT" evidence="1">
    <location>
        <begin position="490"/>
        <end position="776"/>
    </location>
</feature>
<evidence type="ECO:0000313" key="2">
    <source>
        <dbReference type="EMBL" id="PPQ73396.1"/>
    </source>
</evidence>
<gene>
    <name evidence="2" type="ORF">CVT26_015788</name>
</gene>
<dbReference type="InParanoid" id="A0A409W4H5"/>
<proteinExistence type="predicted"/>
<accession>A0A409W4H5</accession>
<name>A0A409W4H5_9AGAR</name>
<dbReference type="Pfam" id="PF12770">
    <property type="entry name" value="CHAT"/>
    <property type="match status" value="1"/>
</dbReference>
<organism evidence="2 3">
    <name type="scientific">Gymnopilus dilepis</name>
    <dbReference type="NCBI Taxonomy" id="231916"/>
    <lineage>
        <taxon>Eukaryota</taxon>
        <taxon>Fungi</taxon>
        <taxon>Dikarya</taxon>
        <taxon>Basidiomycota</taxon>
        <taxon>Agaricomycotina</taxon>
        <taxon>Agaricomycetes</taxon>
        <taxon>Agaricomycetidae</taxon>
        <taxon>Agaricales</taxon>
        <taxon>Agaricineae</taxon>
        <taxon>Hymenogastraceae</taxon>
        <taxon>Gymnopilus</taxon>
    </lineage>
</organism>
<comment type="caution">
    <text evidence="2">The sequence shown here is derived from an EMBL/GenBank/DDBJ whole genome shotgun (WGS) entry which is preliminary data.</text>
</comment>
<dbReference type="Proteomes" id="UP000284706">
    <property type="component" value="Unassembled WGS sequence"/>
</dbReference>